<evidence type="ECO:0000256" key="1">
    <source>
        <dbReference type="SAM" id="Coils"/>
    </source>
</evidence>
<keyword evidence="4" id="KW-1185">Reference proteome</keyword>
<evidence type="ECO:0000313" key="3">
    <source>
        <dbReference type="EMBL" id="EAX96230.1"/>
    </source>
</evidence>
<sequence length="681" mass="78336">MSNLRTDLIKFDDGIASINTSSASDIVFNGSPEENNVFDRYSSESTEQPGDSVEDYSTISSGIEELKQNTQKGREEIQELKNRLKQKEDECKQIASKLNIEKSFNDSYDEPINENDLRHKVKLSSEADKIRQLMSKLSTAQKEIELKDKIIDDLRRTIETQKNAVITTKKDVIVRKPCTKCSVLLKKLEGSQNQLYEVQEVLAKQTNEMNQYKSELSTLKDENLKLKNENEDLKTKLMEAQIKISNYEKYPNELTVTASIIQGLSLDKSLENDILNIIEHEHLMETSKVQCIFTRIAKYVEDDHIMLEGKIKQAKSELAAQRSLFNDFLTSLSIIVEDTPLTVDNLNSKLANTVLENIKALRTQNTSLVSEVAKYMPVMEALVSLGYDNSMSPQKYATYLQTTIEKLCDTIKKQKKKLGKNAEVINLLATEMHNIENEKESEMEKARIQIQDHKMQLESVLNELGQSRKTITEMSSEMQKSQMEIQDTKRSLIEERRIIDERKKEIMLVPQRNEQSQISQSEDVKSYVETIMKLKIRLAKVKQENVYLKQIVNQFDQLKAAAKSKDEELAKLKEEFTKYQQAADAYEQMTKQNLVKAYDNAIAELMKNLESYRNNLVKLSAAEAQSRSDCEILISENEQLTERAEKAEAELESLRLEYLNSKRLNALTEKFRLESKQNSVF</sequence>
<evidence type="ECO:0000256" key="2">
    <source>
        <dbReference type="SAM" id="MobiDB-lite"/>
    </source>
</evidence>
<keyword evidence="1" id="KW-0175">Coiled coil</keyword>
<dbReference type="Proteomes" id="UP000001542">
    <property type="component" value="Unassembled WGS sequence"/>
</dbReference>
<name>A2FFT1_TRIV3</name>
<feature type="coiled-coil region" evidence="1">
    <location>
        <begin position="524"/>
        <end position="664"/>
    </location>
</feature>
<dbReference type="EMBL" id="DS113768">
    <property type="protein sequence ID" value="EAX96230.1"/>
    <property type="molecule type" value="Genomic_DNA"/>
</dbReference>
<reference evidence="3" key="2">
    <citation type="journal article" date="2007" name="Science">
        <title>Draft genome sequence of the sexually transmitted pathogen Trichomonas vaginalis.</title>
        <authorList>
            <person name="Carlton J.M."/>
            <person name="Hirt R.P."/>
            <person name="Silva J.C."/>
            <person name="Delcher A.L."/>
            <person name="Schatz M."/>
            <person name="Zhao Q."/>
            <person name="Wortman J.R."/>
            <person name="Bidwell S.L."/>
            <person name="Alsmark U.C.M."/>
            <person name="Besteiro S."/>
            <person name="Sicheritz-Ponten T."/>
            <person name="Noel C.J."/>
            <person name="Dacks J.B."/>
            <person name="Foster P.G."/>
            <person name="Simillion C."/>
            <person name="Van de Peer Y."/>
            <person name="Miranda-Saavedra D."/>
            <person name="Barton G.J."/>
            <person name="Westrop G.D."/>
            <person name="Mueller S."/>
            <person name="Dessi D."/>
            <person name="Fiori P.L."/>
            <person name="Ren Q."/>
            <person name="Paulsen I."/>
            <person name="Zhang H."/>
            <person name="Bastida-Corcuera F.D."/>
            <person name="Simoes-Barbosa A."/>
            <person name="Brown M.T."/>
            <person name="Hayes R.D."/>
            <person name="Mukherjee M."/>
            <person name="Okumura C.Y."/>
            <person name="Schneider R."/>
            <person name="Smith A.J."/>
            <person name="Vanacova S."/>
            <person name="Villalvazo M."/>
            <person name="Haas B.J."/>
            <person name="Pertea M."/>
            <person name="Feldblyum T.V."/>
            <person name="Utterback T.R."/>
            <person name="Shu C.L."/>
            <person name="Osoegawa K."/>
            <person name="de Jong P.J."/>
            <person name="Hrdy I."/>
            <person name="Horvathova L."/>
            <person name="Zubacova Z."/>
            <person name="Dolezal P."/>
            <person name="Malik S.B."/>
            <person name="Logsdon J.M. Jr."/>
            <person name="Henze K."/>
            <person name="Gupta A."/>
            <person name="Wang C.C."/>
            <person name="Dunne R.L."/>
            <person name="Upcroft J.A."/>
            <person name="Upcroft P."/>
            <person name="White O."/>
            <person name="Salzberg S.L."/>
            <person name="Tang P."/>
            <person name="Chiu C.-H."/>
            <person name="Lee Y.-S."/>
            <person name="Embley T.M."/>
            <person name="Coombs G.H."/>
            <person name="Mottram J.C."/>
            <person name="Tachezy J."/>
            <person name="Fraser-Liggett C.M."/>
            <person name="Johnson P.J."/>
        </authorList>
    </citation>
    <scope>NUCLEOTIDE SEQUENCE [LARGE SCALE GENOMIC DNA]</scope>
    <source>
        <strain evidence="3">G3</strain>
    </source>
</reference>
<dbReference type="InParanoid" id="A2FFT1"/>
<dbReference type="SMR" id="A2FFT1"/>
<dbReference type="VEuPathDB" id="TrichDB:TVAG_022130"/>
<reference evidence="3" key="1">
    <citation type="submission" date="2006-10" db="EMBL/GenBank/DDBJ databases">
        <authorList>
            <person name="Amadeo P."/>
            <person name="Zhao Q."/>
            <person name="Wortman J."/>
            <person name="Fraser-Liggett C."/>
            <person name="Carlton J."/>
        </authorList>
    </citation>
    <scope>NUCLEOTIDE SEQUENCE</scope>
    <source>
        <strain evidence="3">G3</strain>
    </source>
</reference>
<feature type="coiled-coil region" evidence="1">
    <location>
        <begin position="425"/>
        <end position="491"/>
    </location>
</feature>
<gene>
    <name evidence="3" type="ORF">TVAG_022130</name>
</gene>
<accession>A2FFT1</accession>
<evidence type="ECO:0000313" key="4">
    <source>
        <dbReference type="Proteomes" id="UP000001542"/>
    </source>
</evidence>
<dbReference type="VEuPathDB" id="TrichDB:TVAGG3_0558000"/>
<dbReference type="AlphaFoldDB" id="A2FFT1"/>
<organism evidence="3 4">
    <name type="scientific">Trichomonas vaginalis (strain ATCC PRA-98 / G3)</name>
    <dbReference type="NCBI Taxonomy" id="412133"/>
    <lineage>
        <taxon>Eukaryota</taxon>
        <taxon>Metamonada</taxon>
        <taxon>Parabasalia</taxon>
        <taxon>Trichomonadida</taxon>
        <taxon>Trichomonadidae</taxon>
        <taxon>Trichomonas</taxon>
    </lineage>
</organism>
<dbReference type="RefSeq" id="XP_001309160.1">
    <property type="nucleotide sequence ID" value="XM_001309159.1"/>
</dbReference>
<protein>
    <submittedName>
        <fullName evidence="3">Uncharacterized protein</fullName>
    </submittedName>
</protein>
<feature type="coiled-coil region" evidence="1">
    <location>
        <begin position="63"/>
        <end position="97"/>
    </location>
</feature>
<feature type="coiled-coil region" evidence="1">
    <location>
        <begin position="195"/>
        <end position="250"/>
    </location>
</feature>
<feature type="region of interest" description="Disordered" evidence="2">
    <location>
        <begin position="29"/>
        <end position="55"/>
    </location>
</feature>
<dbReference type="KEGG" id="tva:4753998"/>
<proteinExistence type="predicted"/>
<feature type="compositionally biased region" description="Polar residues" evidence="2">
    <location>
        <begin position="43"/>
        <end position="55"/>
    </location>
</feature>